<keyword evidence="2" id="KW-1185">Reference proteome</keyword>
<reference evidence="1" key="2">
    <citation type="submission" date="2020-09" db="EMBL/GenBank/DDBJ databases">
        <authorList>
            <person name="Sun Q."/>
            <person name="Sedlacek I."/>
        </authorList>
    </citation>
    <scope>NUCLEOTIDE SEQUENCE</scope>
    <source>
        <strain evidence="1">CCM 7086</strain>
    </source>
</reference>
<proteinExistence type="predicted"/>
<reference evidence="1" key="1">
    <citation type="journal article" date="2014" name="Int. J. Syst. Evol. Microbiol.">
        <title>Complete genome sequence of Corynebacterium casei LMG S-19264T (=DSM 44701T), isolated from a smear-ripened cheese.</title>
        <authorList>
            <consortium name="US DOE Joint Genome Institute (JGI-PGF)"/>
            <person name="Walter F."/>
            <person name="Albersmeier A."/>
            <person name="Kalinowski J."/>
            <person name="Ruckert C."/>
        </authorList>
    </citation>
    <scope>NUCLEOTIDE SEQUENCE</scope>
    <source>
        <strain evidence="1">CCM 7086</strain>
    </source>
</reference>
<protein>
    <submittedName>
        <fullName evidence="1">Uncharacterized protein</fullName>
    </submittedName>
</protein>
<evidence type="ECO:0000313" key="2">
    <source>
        <dbReference type="Proteomes" id="UP000620266"/>
    </source>
</evidence>
<gene>
    <name evidence="1" type="ORF">GCM10007205_06790</name>
</gene>
<sequence>MIEYKGYRISVSALEQTWGFAFGEWNGAYRIWQTDNPEPIQGVVEGSAPSAYEAERKALRVVKFAIDDAIRRSGEHLRSALQHPDERLVF</sequence>
<dbReference type="Proteomes" id="UP000620266">
    <property type="component" value="Unassembled WGS sequence"/>
</dbReference>
<evidence type="ECO:0000313" key="1">
    <source>
        <dbReference type="EMBL" id="GGC00136.1"/>
    </source>
</evidence>
<dbReference type="EMBL" id="BMCG01000001">
    <property type="protein sequence ID" value="GGC00136.1"/>
    <property type="molecule type" value="Genomic_DNA"/>
</dbReference>
<organism evidence="1 2">
    <name type="scientific">Oxalicibacterium flavum</name>
    <dbReference type="NCBI Taxonomy" id="179467"/>
    <lineage>
        <taxon>Bacteria</taxon>
        <taxon>Pseudomonadati</taxon>
        <taxon>Pseudomonadota</taxon>
        <taxon>Betaproteobacteria</taxon>
        <taxon>Burkholderiales</taxon>
        <taxon>Oxalobacteraceae</taxon>
        <taxon>Oxalicibacterium</taxon>
    </lineage>
</organism>
<name>A0A8J2XXH4_9BURK</name>
<accession>A0A8J2XXH4</accession>
<comment type="caution">
    <text evidence="1">The sequence shown here is derived from an EMBL/GenBank/DDBJ whole genome shotgun (WGS) entry which is preliminary data.</text>
</comment>
<dbReference type="AlphaFoldDB" id="A0A8J2XXH4"/>